<dbReference type="PROSITE" id="PS51450">
    <property type="entry name" value="LRR"/>
    <property type="match status" value="2"/>
</dbReference>
<dbReference type="Gene3D" id="3.80.10.10">
    <property type="entry name" value="Ribonuclease Inhibitor"/>
    <property type="match status" value="2"/>
</dbReference>
<dbReference type="InterPro" id="IPR050328">
    <property type="entry name" value="Dev_Immune_Receptor"/>
</dbReference>
<dbReference type="GO" id="GO:0031012">
    <property type="term" value="C:extracellular matrix"/>
    <property type="evidence" value="ECO:0007669"/>
    <property type="project" value="TreeGrafter"/>
</dbReference>
<proteinExistence type="predicted"/>
<dbReference type="PANTHER" id="PTHR24373">
    <property type="entry name" value="SLIT RELATED LEUCINE-RICH REPEAT NEURONAL PROTEIN"/>
    <property type="match status" value="1"/>
</dbReference>
<dbReference type="SMART" id="SM00369">
    <property type="entry name" value="LRR_TYP"/>
    <property type="match status" value="3"/>
</dbReference>
<organism evidence="6 7">
    <name type="scientific">Symbiodinium microadriaticum</name>
    <name type="common">Dinoflagellate</name>
    <name type="synonym">Zooxanthella microadriatica</name>
    <dbReference type="NCBI Taxonomy" id="2951"/>
    <lineage>
        <taxon>Eukaryota</taxon>
        <taxon>Sar</taxon>
        <taxon>Alveolata</taxon>
        <taxon>Dinophyceae</taxon>
        <taxon>Suessiales</taxon>
        <taxon>Symbiodiniaceae</taxon>
        <taxon>Symbiodinium</taxon>
    </lineage>
</organism>
<dbReference type="InterPro" id="IPR032675">
    <property type="entry name" value="LRR_dom_sf"/>
</dbReference>
<dbReference type="GO" id="GO:0005615">
    <property type="term" value="C:extracellular space"/>
    <property type="evidence" value="ECO:0007669"/>
    <property type="project" value="TreeGrafter"/>
</dbReference>
<evidence type="ECO:0000256" key="3">
    <source>
        <dbReference type="ARBA" id="ARBA00022737"/>
    </source>
</evidence>
<dbReference type="SUPFAM" id="SSF52058">
    <property type="entry name" value="L domain-like"/>
    <property type="match status" value="1"/>
</dbReference>
<evidence type="ECO:0000313" key="6">
    <source>
        <dbReference type="EMBL" id="OLQ08599.1"/>
    </source>
</evidence>
<keyword evidence="1" id="KW-0433">Leucine-rich repeat</keyword>
<dbReference type="InterPro" id="IPR001611">
    <property type="entry name" value="Leu-rich_rpt"/>
</dbReference>
<feature type="region of interest" description="Disordered" evidence="4">
    <location>
        <begin position="241"/>
        <end position="277"/>
    </location>
</feature>
<evidence type="ECO:0000313" key="7">
    <source>
        <dbReference type="Proteomes" id="UP000186817"/>
    </source>
</evidence>
<keyword evidence="2 5" id="KW-0732">Signal</keyword>
<dbReference type="Proteomes" id="UP000186817">
    <property type="component" value="Unassembled WGS sequence"/>
</dbReference>
<feature type="compositionally biased region" description="Acidic residues" evidence="4">
    <location>
        <begin position="241"/>
        <end position="253"/>
    </location>
</feature>
<feature type="chain" id="PRO_5012593249" evidence="5">
    <location>
        <begin position="21"/>
        <end position="418"/>
    </location>
</feature>
<dbReference type="InterPro" id="IPR003591">
    <property type="entry name" value="Leu-rich_rpt_typical-subtyp"/>
</dbReference>
<evidence type="ECO:0000256" key="4">
    <source>
        <dbReference type="SAM" id="MobiDB-lite"/>
    </source>
</evidence>
<reference evidence="6 7" key="1">
    <citation type="submission" date="2016-02" db="EMBL/GenBank/DDBJ databases">
        <title>Genome analysis of coral dinoflagellate symbionts highlights evolutionary adaptations to a symbiotic lifestyle.</title>
        <authorList>
            <person name="Aranda M."/>
            <person name="Li Y."/>
            <person name="Liew Y.J."/>
            <person name="Baumgarten S."/>
            <person name="Simakov O."/>
            <person name="Wilson M."/>
            <person name="Piel J."/>
            <person name="Ashoor H."/>
            <person name="Bougouffa S."/>
            <person name="Bajic V.B."/>
            <person name="Ryu T."/>
            <person name="Ravasi T."/>
            <person name="Bayer T."/>
            <person name="Micklem G."/>
            <person name="Kim H."/>
            <person name="Bhak J."/>
            <person name="Lajeunesse T.C."/>
            <person name="Voolstra C.R."/>
        </authorList>
    </citation>
    <scope>NUCLEOTIDE SEQUENCE [LARGE SCALE GENOMIC DNA]</scope>
    <source>
        <strain evidence="6 7">CCMP2467</strain>
    </source>
</reference>
<feature type="signal peptide" evidence="5">
    <location>
        <begin position="1"/>
        <end position="20"/>
    </location>
</feature>
<keyword evidence="3" id="KW-0677">Repeat</keyword>
<protein>
    <submittedName>
        <fullName evidence="6">Insulin-like growth factor-binding protein complex acid labile subunit</fullName>
    </submittedName>
</protein>
<evidence type="ECO:0000256" key="1">
    <source>
        <dbReference type="ARBA" id="ARBA00022614"/>
    </source>
</evidence>
<name>A0A1Q9EMD6_SYMMI</name>
<comment type="caution">
    <text evidence="6">The sequence shown here is derived from an EMBL/GenBank/DDBJ whole genome shotgun (WGS) entry which is preliminary data.</text>
</comment>
<accession>A0A1Q9EMD6</accession>
<gene>
    <name evidence="6" type="primary">IGFALS</name>
    <name evidence="6" type="ORF">AK812_SmicGene7884</name>
</gene>
<dbReference type="Pfam" id="PF13855">
    <property type="entry name" value="LRR_8"/>
    <property type="match status" value="2"/>
</dbReference>
<evidence type="ECO:0000256" key="2">
    <source>
        <dbReference type="ARBA" id="ARBA00022729"/>
    </source>
</evidence>
<dbReference type="AlphaFoldDB" id="A0A1Q9EMD6"/>
<evidence type="ECO:0000256" key="5">
    <source>
        <dbReference type="SAM" id="SignalP"/>
    </source>
</evidence>
<keyword evidence="7" id="KW-1185">Reference proteome</keyword>
<sequence>MEIMAFGVLLLLLGILGTHGKKRLCPAGCKCSAGPGGGDCSQTAECPRLRRWPDASEYPPGLDCLFVNSPKLRRLQPPQHQAGLAAIPDSIRRLDLSGSRLRMLPPKAFSNLSSLRVLNLEFNELEELPADALHGLGKLKVLWLTGNHYSPNEREYKKMKVAGNRLHQLHPQQFEGLKSLQVLLLHHNRLETLPDSLFDGLAKLRVLKLLDNPFRPRLTRSHPAFIKALQGGVLQQLDLDEDSGDSLEDEWEETSTYLSDDFSDGPLPESKHREEAHKDDFLPTLASEAISSVEAGPPQGFRAAGLPQRAISSVEAGPPQGRCASPCLLMAENLERKQAEDQIFAVQLYQMLFEAGTDHPNHAVGRMILPESIPKGLTVLEQLTYLGFDLRPAEWASRRSLTLEDAVNLLSGQASVQL</sequence>
<dbReference type="EMBL" id="LSRX01000114">
    <property type="protein sequence ID" value="OLQ08599.1"/>
    <property type="molecule type" value="Genomic_DNA"/>
</dbReference>
<dbReference type="PANTHER" id="PTHR24373:SF370">
    <property type="entry name" value="FISH-LIPS, ISOFORM E"/>
    <property type="match status" value="1"/>
</dbReference>
<dbReference type="OrthoDB" id="694479at2759"/>